<dbReference type="Proteomes" id="UP001274830">
    <property type="component" value="Unassembled WGS sequence"/>
</dbReference>
<evidence type="ECO:0000256" key="2">
    <source>
        <dbReference type="SAM" id="MobiDB-lite"/>
    </source>
</evidence>
<reference evidence="4" key="1">
    <citation type="submission" date="2023-07" db="EMBL/GenBank/DDBJ databases">
        <title>Black Yeasts Isolated from many extreme environments.</title>
        <authorList>
            <person name="Coleine C."/>
            <person name="Stajich J.E."/>
            <person name="Selbmann L."/>
        </authorList>
    </citation>
    <scope>NUCLEOTIDE SEQUENCE</scope>
    <source>
        <strain evidence="4">CCFEE 5485</strain>
    </source>
</reference>
<evidence type="ECO:0000256" key="1">
    <source>
        <dbReference type="RuleBase" id="RU363098"/>
    </source>
</evidence>
<feature type="region of interest" description="Disordered" evidence="2">
    <location>
        <begin position="1215"/>
        <end position="1297"/>
    </location>
</feature>
<keyword evidence="1" id="KW-0696">RNA-directed RNA polymerase</keyword>
<dbReference type="Pfam" id="PF05183">
    <property type="entry name" value="RdRP"/>
    <property type="match status" value="1"/>
</dbReference>
<dbReference type="InterPro" id="IPR057596">
    <property type="entry name" value="RDRP_core"/>
</dbReference>
<feature type="domain" description="RDRP core" evidence="3">
    <location>
        <begin position="363"/>
        <end position="1019"/>
    </location>
</feature>
<keyword evidence="1" id="KW-0808">Transferase</keyword>
<protein>
    <recommendedName>
        <fullName evidence="1">RNA-dependent RNA polymerase</fullName>
        <ecNumber evidence="1">2.7.7.48</ecNumber>
    </recommendedName>
</protein>
<dbReference type="PANTHER" id="PTHR23079">
    <property type="entry name" value="RNA-DEPENDENT RNA POLYMERASE"/>
    <property type="match status" value="1"/>
</dbReference>
<comment type="similarity">
    <text evidence="1">Belongs to the RdRP family.</text>
</comment>
<name>A0AAE0WVQ2_9PEZI</name>
<keyword evidence="1" id="KW-0694">RNA-binding</keyword>
<feature type="compositionally biased region" description="Low complexity" evidence="2">
    <location>
        <begin position="1"/>
        <end position="21"/>
    </location>
</feature>
<feature type="compositionally biased region" description="Polar residues" evidence="2">
    <location>
        <begin position="1281"/>
        <end position="1291"/>
    </location>
</feature>
<dbReference type="GO" id="GO:0003723">
    <property type="term" value="F:RNA binding"/>
    <property type="evidence" value="ECO:0007669"/>
    <property type="project" value="UniProtKB-KW"/>
</dbReference>
<proteinExistence type="inferred from homology"/>
<gene>
    <name evidence="4" type="ORF">LTR78_001213</name>
</gene>
<comment type="caution">
    <text evidence="4">The sequence shown here is derived from an EMBL/GenBank/DDBJ whole genome shotgun (WGS) entry which is preliminary data.</text>
</comment>
<feature type="region of interest" description="Disordered" evidence="2">
    <location>
        <begin position="1"/>
        <end position="35"/>
    </location>
</feature>
<dbReference type="GO" id="GO:0003968">
    <property type="term" value="F:RNA-directed RNA polymerase activity"/>
    <property type="evidence" value="ECO:0007669"/>
    <property type="project" value="UniProtKB-KW"/>
</dbReference>
<dbReference type="GO" id="GO:0031380">
    <property type="term" value="C:nuclear RNA-directed RNA polymerase complex"/>
    <property type="evidence" value="ECO:0007669"/>
    <property type="project" value="TreeGrafter"/>
</dbReference>
<evidence type="ECO:0000313" key="4">
    <source>
        <dbReference type="EMBL" id="KAK3678760.1"/>
    </source>
</evidence>
<dbReference type="InterPro" id="IPR007855">
    <property type="entry name" value="RDRP"/>
</dbReference>
<sequence>MAASTTTSGTLAGSLSATATAMRSPETPSKSGRNDVREYLNTFCRHFDVTLPLDETASPSTRANTARHALLNKVRPLYWRQKDALDLAVAELLARRPQVKHLPDRLDILNARLAELMTTFPGTPRTRRTSRSKLKIYANVPAFDAGSETDEPKSPTLAVKHAPPTSAAIDIDIPPLGEALPRPIRSAATSFDSATAMTRSFMTSSTDLSRTSTNTAATSFYDETSATQHTDYMQSSLGMPDEQAPVTPETQKKKIQRYQLRDMPTHGLGQIVMPEKLLRLPMDLRCEAYRIMSRFDHTGVSLETKLLPYLSTDVRLNHLHEVVDDLDTNGTFVRGRRTDFSNATLSACLHFNKTKDMNPFFRFELKVPQMAGTTSYQREYGGHRILTVDLADFKKPPTGYDREAVKDQFLQLVSKPQVILGITWEIFLVQDKKRKRGSATNGDDLGNLQAHFFAVSGPGISHISIQEFLQWFLPYRENAEQSVCKAYSRLDLGASRSTPTIGFEPKQIVYLAADKTATKDLEPNTFMDGSDPHATRFEAHVVMSDGASSIAEDLMEKIRNLLGLRETPSVFQARFCGSKGLWICDSRLPKGTIQINKSQSKVKHTLDTTTSREHLTFNVINWSRPTGSSFLYPSFIPILMDRGVPADVLLAFAKRATETGTAKFLDALQDPIQLHRWVHEERGLAAQRSASNRIWELADFPTQPAERICRMLESGFDPLRCDVLAMQTHKLGRNVFSAKAKRFTIHLNASTLLMGIPDPYGVLEPGQVHMSFSTPLKDDVSGKIWSRVLGQLLIARHPGMGPWDVQKLEAVDHHALSHLHDVIVFSTKGPRPAAGKLSGGDYDGDMFWTTWVSELTEPFWNAPAPWDLPAPSDLGIIQDTRTIHDLAGIEAHRKGAWTEQAARAFIRNGIGHRMKWSALGEITNKHSAVTHKDGTLSSPKALILVALHDVYIDADKQGYDFPREAWQEFQRKHGLLDRDYPTPPYREYMSQDTSEEAMSELATRYTSPKNILDRICFTVAQPIVDAALAQAKHLTQAAVSLDTDLAARFNMMLGEGDGSYIRQAAQALLEQLKDVNTAWNEGMARYQRKDTNPGVWQDAVSTCRDIFTAIMPVDPQNPTANEWLRAYGHTPSPWNLLKASALAGTYAKNQGKMMFTVAGSELCLLKVESMGIYRAMSLAFYMQSKPVTHRTRANMLRADQTYSDDADDEIEEAMLDAPGSSDEPVHKSVPSLPGGKKRASSSDPAHRETVPKRHQPELRTPMSAPQNRTYQIKVDRGPRRATTTGDSSNGQDLEAKITSDRDNCGFIFSTPLDGIELPKGQHPQMYRSNL</sequence>
<accession>A0AAE0WVQ2</accession>
<evidence type="ECO:0000259" key="3">
    <source>
        <dbReference type="Pfam" id="PF05183"/>
    </source>
</evidence>
<dbReference type="PANTHER" id="PTHR23079:SF55">
    <property type="entry name" value="RNA-DIRECTED RNA POLYMERASE"/>
    <property type="match status" value="1"/>
</dbReference>
<evidence type="ECO:0000313" key="5">
    <source>
        <dbReference type="Proteomes" id="UP001274830"/>
    </source>
</evidence>
<feature type="compositionally biased region" description="Basic and acidic residues" evidence="2">
    <location>
        <begin position="1244"/>
        <end position="1257"/>
    </location>
</feature>
<comment type="catalytic activity">
    <reaction evidence="1">
        <text>RNA(n) + a ribonucleoside 5'-triphosphate = RNA(n+1) + diphosphate</text>
        <dbReference type="Rhea" id="RHEA:21248"/>
        <dbReference type="Rhea" id="RHEA-COMP:14527"/>
        <dbReference type="Rhea" id="RHEA-COMP:17342"/>
        <dbReference type="ChEBI" id="CHEBI:33019"/>
        <dbReference type="ChEBI" id="CHEBI:61557"/>
        <dbReference type="ChEBI" id="CHEBI:140395"/>
        <dbReference type="EC" id="2.7.7.48"/>
    </reaction>
</comment>
<dbReference type="EC" id="2.7.7.48" evidence="1"/>
<dbReference type="GO" id="GO:0030422">
    <property type="term" value="P:siRNA processing"/>
    <property type="evidence" value="ECO:0007669"/>
    <property type="project" value="TreeGrafter"/>
</dbReference>
<dbReference type="EMBL" id="JAUTXT010000003">
    <property type="protein sequence ID" value="KAK3678760.1"/>
    <property type="molecule type" value="Genomic_DNA"/>
</dbReference>
<organism evidence="4 5">
    <name type="scientific">Recurvomyces mirabilis</name>
    <dbReference type="NCBI Taxonomy" id="574656"/>
    <lineage>
        <taxon>Eukaryota</taxon>
        <taxon>Fungi</taxon>
        <taxon>Dikarya</taxon>
        <taxon>Ascomycota</taxon>
        <taxon>Pezizomycotina</taxon>
        <taxon>Dothideomycetes</taxon>
        <taxon>Dothideomycetidae</taxon>
        <taxon>Mycosphaerellales</taxon>
        <taxon>Teratosphaeriaceae</taxon>
        <taxon>Recurvomyces</taxon>
    </lineage>
</organism>
<keyword evidence="5" id="KW-1185">Reference proteome</keyword>
<keyword evidence="1" id="KW-0548">Nucleotidyltransferase</keyword>